<dbReference type="EMBL" id="FPKS01000001">
    <property type="protein sequence ID" value="SFZ70214.1"/>
    <property type="molecule type" value="Genomic_DNA"/>
</dbReference>
<reference evidence="2 5" key="1">
    <citation type="submission" date="2014-12" db="EMBL/GenBank/DDBJ databases">
        <title>Draft genome sequences of 10 type strains of Lactococcus.</title>
        <authorList>
            <person name="Sun Z."/>
            <person name="Zhong Z."/>
            <person name="Liu W."/>
            <person name="Zhang W."/>
            <person name="Zhang H."/>
        </authorList>
    </citation>
    <scope>NUCLEOTIDE SEQUENCE [LARGE SCALE GENOMIC DNA]</scope>
    <source>
        <strain evidence="2 5">DSM 22330</strain>
    </source>
</reference>
<dbReference type="NCBIfam" id="TIGR03729">
    <property type="entry name" value="acc_ester"/>
    <property type="match status" value="1"/>
</dbReference>
<sequence length="290" mass="34040">MKKLAILSDLHLDVNQFDEKYEQILIQTLQEQDITDIHLAGDISNDFEQLSKPFLARLSQYFTVSYNLGNHDMLGMTESDITANDFQLRSIGQKKLLSFAGWYDYSFCPGISVEQNMNTKNTFWFDRKITRDADDITVTNRILAQFDAVLTNMTAADKADLIIAMHFVPERSFLMTHPKFVKFNAFLGSEQFHSIFVKHGIREVVFGHNHRSYDQVIDNVHYQSKPLGYKREWCLISDYFKSYPVYQSYNSYNLHRRYNLIKKTKEFDAYLLTHFSEEVKKSLIIFNVQI</sequence>
<organism evidence="3 4">
    <name type="scientific">Pseudolactococcus chungangensis CAU 28 = DSM 22330</name>
    <dbReference type="NCBI Taxonomy" id="1122154"/>
    <lineage>
        <taxon>Bacteria</taxon>
        <taxon>Bacillati</taxon>
        <taxon>Bacillota</taxon>
        <taxon>Bacilli</taxon>
        <taxon>Lactobacillales</taxon>
        <taxon>Streptococcaceae</taxon>
        <taxon>Pseudolactococcus</taxon>
    </lineage>
</organism>
<dbReference type="EMBL" id="JXJT01000003">
    <property type="protein sequence ID" value="PCS04377.1"/>
    <property type="molecule type" value="Genomic_DNA"/>
</dbReference>
<evidence type="ECO:0000313" key="2">
    <source>
        <dbReference type="EMBL" id="PCS04377.1"/>
    </source>
</evidence>
<protein>
    <submittedName>
        <fullName evidence="2 3">Phosphoesterase</fullName>
    </submittedName>
</protein>
<dbReference type="OrthoDB" id="113290at2"/>
<dbReference type="InterPro" id="IPR052963">
    <property type="entry name" value="Pantetheine_PDE"/>
</dbReference>
<evidence type="ECO:0000259" key="1">
    <source>
        <dbReference type="Pfam" id="PF00149"/>
    </source>
</evidence>
<dbReference type="PANTHER" id="PTHR36492">
    <property type="match status" value="1"/>
</dbReference>
<reference evidence="3 4" key="2">
    <citation type="submission" date="2016-11" db="EMBL/GenBank/DDBJ databases">
        <authorList>
            <person name="Jaros S."/>
            <person name="Januszkiewicz K."/>
            <person name="Wedrychowicz H."/>
        </authorList>
    </citation>
    <scope>NUCLEOTIDE SEQUENCE [LARGE SCALE GENOMIC DNA]</scope>
    <source>
        <strain evidence="3 4">DSM 22330</strain>
    </source>
</reference>
<dbReference type="InterPro" id="IPR029052">
    <property type="entry name" value="Metallo-depent_PP-like"/>
</dbReference>
<dbReference type="InterPro" id="IPR004843">
    <property type="entry name" value="Calcineurin-like_PHP"/>
</dbReference>
<dbReference type="SUPFAM" id="SSF56300">
    <property type="entry name" value="Metallo-dependent phosphatases"/>
    <property type="match status" value="1"/>
</dbReference>
<dbReference type="CDD" id="cd00838">
    <property type="entry name" value="MPP_superfamily"/>
    <property type="match status" value="1"/>
</dbReference>
<dbReference type="Proteomes" id="UP000218979">
    <property type="component" value="Unassembled WGS sequence"/>
</dbReference>
<dbReference type="RefSeq" id="WP_031365691.1">
    <property type="nucleotide sequence ID" value="NZ_FPKS01000001.1"/>
</dbReference>
<evidence type="ECO:0000313" key="5">
    <source>
        <dbReference type="Proteomes" id="UP000218979"/>
    </source>
</evidence>
<dbReference type="Gene3D" id="3.60.21.10">
    <property type="match status" value="1"/>
</dbReference>
<proteinExistence type="predicted"/>
<dbReference type="Pfam" id="PF00149">
    <property type="entry name" value="Metallophos"/>
    <property type="match status" value="1"/>
</dbReference>
<dbReference type="InterPro" id="IPR022302">
    <property type="entry name" value="Phosphoesterase_putative"/>
</dbReference>
<name>A0A1K2H3E3_9LACT</name>
<keyword evidence="5" id="KW-1185">Reference proteome</keyword>
<dbReference type="PANTHER" id="PTHR36492:SF2">
    <property type="entry name" value="[ACYL-CARRIER-PROTEIN] PHOSPHODIESTERASE PPTH"/>
    <property type="match status" value="1"/>
</dbReference>
<dbReference type="AlphaFoldDB" id="A0A1K2H3E3"/>
<dbReference type="GO" id="GO:0016787">
    <property type="term" value="F:hydrolase activity"/>
    <property type="evidence" value="ECO:0007669"/>
    <property type="project" value="InterPro"/>
</dbReference>
<feature type="domain" description="Calcineurin-like phosphoesterase" evidence="1">
    <location>
        <begin position="3"/>
        <end position="211"/>
    </location>
</feature>
<accession>A0A1K2H3E3</accession>
<dbReference type="STRING" id="1122154.SAMN02746068_00120"/>
<gene>
    <name evidence="2" type="ORF">RR45_GL001311</name>
    <name evidence="3" type="ORF">SAMN02746068_00120</name>
</gene>
<evidence type="ECO:0000313" key="4">
    <source>
        <dbReference type="Proteomes" id="UP000185655"/>
    </source>
</evidence>
<evidence type="ECO:0000313" key="3">
    <source>
        <dbReference type="EMBL" id="SFZ70214.1"/>
    </source>
</evidence>
<dbReference type="Proteomes" id="UP000185655">
    <property type="component" value="Unassembled WGS sequence"/>
</dbReference>